<dbReference type="SUPFAM" id="SSF54001">
    <property type="entry name" value="Cysteine proteinases"/>
    <property type="match status" value="1"/>
</dbReference>
<keyword evidence="4" id="KW-1185">Reference proteome</keyword>
<accession>A0A091B5E6</accession>
<dbReference type="Gene3D" id="3.30.2140.10">
    <property type="entry name" value="Arylamine N-acetyltransferase"/>
    <property type="match status" value="1"/>
</dbReference>
<dbReference type="STRING" id="1384054.N790_07245"/>
<reference evidence="3 4" key="1">
    <citation type="submission" date="2013-09" db="EMBL/GenBank/DDBJ databases">
        <title>Genome sequencing of Arenimonas malthae.</title>
        <authorList>
            <person name="Chen F."/>
            <person name="Wang G."/>
        </authorList>
    </citation>
    <scope>NUCLEOTIDE SEQUENCE [LARGE SCALE GENOMIC DNA]</scope>
    <source>
        <strain evidence="3 4">CC-JY-1</strain>
    </source>
</reference>
<evidence type="ECO:0000313" key="3">
    <source>
        <dbReference type="EMBL" id="KFN47858.1"/>
    </source>
</evidence>
<dbReference type="eggNOG" id="COG2162">
    <property type="taxonomic scope" value="Bacteria"/>
</dbReference>
<protein>
    <recommendedName>
        <fullName evidence="5">Arylamine N-acetyltransferase</fullName>
    </recommendedName>
</protein>
<dbReference type="PANTHER" id="PTHR11786">
    <property type="entry name" value="N-HYDROXYARYLAMINE O-ACETYLTRANSFERASE"/>
    <property type="match status" value="1"/>
</dbReference>
<dbReference type="RefSeq" id="WP_052385798.1">
    <property type="nucleotide sequence ID" value="NZ_AVCH01000157.1"/>
</dbReference>
<dbReference type="Pfam" id="PF00797">
    <property type="entry name" value="Acetyltransf_2"/>
    <property type="match status" value="1"/>
</dbReference>
<dbReference type="Gene3D" id="2.40.128.150">
    <property type="entry name" value="Cysteine proteinases"/>
    <property type="match status" value="1"/>
</dbReference>
<dbReference type="PATRIC" id="fig|1384054.3.peg.1452"/>
<comment type="caution">
    <text evidence="3">The sequence shown here is derived from an EMBL/GenBank/DDBJ whole genome shotgun (WGS) entry which is preliminary data.</text>
</comment>
<evidence type="ECO:0000256" key="1">
    <source>
        <dbReference type="ARBA" id="ARBA00006547"/>
    </source>
</evidence>
<sequence length="283" mass="30514">MKRVTPHHPPFPVAAYLARIGLPALPPATAEGLSELVLAQARAIAFENLDVLAGLPVRLDRSVVYEKILGDGRGGYCFELNALMSGALEAAGFEVRPVMARVTYGRTVPGPATHQALVVSCDGQEWLVDVGFGGPGPERPLPLQGGKVHTVEGAQFRLVPSFGGDLHLQRKVGSDWTGLFLLSLAQTRSTDIQAANHFVSSWKRSPFRHRLMCALPVASGLLTVQGTDLVRLDRQLAEVERQPLNDAAGFYEALRGSLRINVDPDLALRAWDTAVAALNFVTP</sequence>
<dbReference type="PRINTS" id="PR01543">
    <property type="entry name" value="ANATRNSFRASE"/>
</dbReference>
<proteinExistence type="inferred from homology"/>
<dbReference type="GO" id="GO:0016407">
    <property type="term" value="F:acetyltransferase activity"/>
    <property type="evidence" value="ECO:0007669"/>
    <property type="project" value="InterPro"/>
</dbReference>
<name>A0A091B5E6_9GAMM</name>
<gene>
    <name evidence="3" type="ORF">N790_07245</name>
</gene>
<dbReference type="EMBL" id="AVCH01000157">
    <property type="protein sequence ID" value="KFN47858.1"/>
    <property type="molecule type" value="Genomic_DNA"/>
</dbReference>
<comment type="similarity">
    <text evidence="1 2">Belongs to the arylamine N-acetyltransferase family.</text>
</comment>
<dbReference type="PANTHER" id="PTHR11786:SF0">
    <property type="entry name" value="ARYLAMINE N-ACETYLTRANSFERASE 4-RELATED"/>
    <property type="match status" value="1"/>
</dbReference>
<dbReference type="OrthoDB" id="7181050at2"/>
<evidence type="ECO:0008006" key="5">
    <source>
        <dbReference type="Google" id="ProtNLM"/>
    </source>
</evidence>
<organism evidence="3 4">
    <name type="scientific">Arenimonas malthae CC-JY-1</name>
    <dbReference type="NCBI Taxonomy" id="1384054"/>
    <lineage>
        <taxon>Bacteria</taxon>
        <taxon>Pseudomonadati</taxon>
        <taxon>Pseudomonadota</taxon>
        <taxon>Gammaproteobacteria</taxon>
        <taxon>Lysobacterales</taxon>
        <taxon>Lysobacteraceae</taxon>
        <taxon>Arenimonas</taxon>
    </lineage>
</organism>
<dbReference type="InterPro" id="IPR038765">
    <property type="entry name" value="Papain-like_cys_pep_sf"/>
</dbReference>
<evidence type="ECO:0000313" key="4">
    <source>
        <dbReference type="Proteomes" id="UP000029392"/>
    </source>
</evidence>
<dbReference type="AlphaFoldDB" id="A0A091B5E6"/>
<evidence type="ECO:0000256" key="2">
    <source>
        <dbReference type="RuleBase" id="RU003452"/>
    </source>
</evidence>
<dbReference type="Proteomes" id="UP000029392">
    <property type="component" value="Unassembled WGS sequence"/>
</dbReference>
<dbReference type="InterPro" id="IPR001447">
    <property type="entry name" value="Arylamine_N-AcTrfase"/>
</dbReference>